<dbReference type="STRING" id="296218.AWN68_01095"/>
<dbReference type="PANTHER" id="PTHR31901">
    <property type="entry name" value="GH3 DOMAIN-CONTAINING PROTEIN"/>
    <property type="match status" value="1"/>
</dbReference>
<dbReference type="InterPro" id="IPR055378">
    <property type="entry name" value="GH3_C"/>
</dbReference>
<feature type="domain" description="GH3 C-terminal" evidence="2">
    <location>
        <begin position="392"/>
        <end position="497"/>
    </location>
</feature>
<dbReference type="GO" id="GO:0005737">
    <property type="term" value="C:cytoplasm"/>
    <property type="evidence" value="ECO:0007669"/>
    <property type="project" value="TreeGrafter"/>
</dbReference>
<evidence type="ECO:0000313" key="4">
    <source>
        <dbReference type="Proteomes" id="UP000075615"/>
    </source>
</evidence>
<evidence type="ECO:0000259" key="2">
    <source>
        <dbReference type="Pfam" id="PF23572"/>
    </source>
</evidence>
<feature type="domain" description="GH3 middle" evidence="1">
    <location>
        <begin position="303"/>
        <end position="364"/>
    </location>
</feature>
<dbReference type="Proteomes" id="UP000075615">
    <property type="component" value="Unassembled WGS sequence"/>
</dbReference>
<organism evidence="3 4">
    <name type="scientific">Roseivirga echinicomitans</name>
    <dbReference type="NCBI Taxonomy" id="296218"/>
    <lineage>
        <taxon>Bacteria</taxon>
        <taxon>Pseudomonadati</taxon>
        <taxon>Bacteroidota</taxon>
        <taxon>Cytophagia</taxon>
        <taxon>Cytophagales</taxon>
        <taxon>Roseivirgaceae</taxon>
        <taxon>Roseivirga</taxon>
    </lineage>
</organism>
<dbReference type="EMBL" id="LRDB01000001">
    <property type="protein sequence ID" value="KYG83430.1"/>
    <property type="molecule type" value="Genomic_DNA"/>
</dbReference>
<dbReference type="OrthoDB" id="5678283at2"/>
<dbReference type="RefSeq" id="WP_068410228.1">
    <property type="nucleotide sequence ID" value="NZ_LRDB01000001.1"/>
</dbReference>
<sequence>MPLLGKLIKKSIDVASDLLEEDKNPIEAQTEVLKNLLETAKNTDFGSRYQFSEILKSEDLSKSFRVSIPCFDYDRMFGEWWHKTVEGIPDVTWPGSPEYFALSSGTTGSASKRIPVTKEMIEAIRSTGIKQVMSLSDYDLPDEFFQKGILMLGSSTQLEERNGHLEGEISGISASNIPFWFKGYYKPGEEISKIQDWDERVQRIAEQAPNWDIGALSGIPSWIELMLKKVIEFNNLKNIHEIWPSLSVFTTGGVPFEPHKESFEKLLDHPLLYLDTYLASEGFIALQVSPNEDMSMQLAYDIGIYFEFIPFQPEYFDENGAPLEEAPALSLAQVEEGNEYAMLISTVSGAWRYSIGDTIKFTNKEKAEIKITGRTKFFMNVVGSQLSVNKMTDATQKLKEEFDMAISEFTMAAVKYDGEFYHQWVIGTGNNSNLNEEALADTLDKALQSANKNYGVARSKALKGVKVKLITSEVFYDWAEQTKKKGGQIKIPQMMKESGMKAFLDFLESNAS</sequence>
<comment type="caution">
    <text evidence="3">The sequence shown here is derived from an EMBL/GenBank/DDBJ whole genome shotgun (WGS) entry which is preliminary data.</text>
</comment>
<dbReference type="PANTHER" id="PTHR31901:SF9">
    <property type="entry name" value="GH3 DOMAIN-CONTAINING PROTEIN"/>
    <property type="match status" value="1"/>
</dbReference>
<dbReference type="GO" id="GO:0016881">
    <property type="term" value="F:acid-amino acid ligase activity"/>
    <property type="evidence" value="ECO:0007669"/>
    <property type="project" value="TreeGrafter"/>
</dbReference>
<name>A0A150XXE7_9BACT</name>
<gene>
    <name evidence="3" type="ORF">AWN68_01095</name>
</gene>
<keyword evidence="4" id="KW-1185">Reference proteome</keyword>
<protein>
    <submittedName>
        <fullName evidence="3">GH3 auxin-responsive promoter</fullName>
    </submittedName>
</protein>
<evidence type="ECO:0000259" key="1">
    <source>
        <dbReference type="Pfam" id="PF23571"/>
    </source>
</evidence>
<dbReference type="InterPro" id="IPR055377">
    <property type="entry name" value="GH3_M"/>
</dbReference>
<evidence type="ECO:0000313" key="3">
    <source>
        <dbReference type="EMBL" id="KYG83430.1"/>
    </source>
</evidence>
<proteinExistence type="predicted"/>
<dbReference type="Pfam" id="PF23572">
    <property type="entry name" value="GH3_C"/>
    <property type="match status" value="1"/>
</dbReference>
<dbReference type="Pfam" id="PF03321">
    <property type="entry name" value="GH3"/>
    <property type="match status" value="1"/>
</dbReference>
<reference evidence="3 4" key="1">
    <citation type="submission" date="2016-01" db="EMBL/GenBank/DDBJ databases">
        <title>Genome sequencing of Roseivirga echinicomitans KMM 6058.</title>
        <authorList>
            <person name="Selvaratnam C."/>
            <person name="Thevarajoo S."/>
            <person name="Goh K.M."/>
            <person name="Ee R."/>
            <person name="Chan K.-G."/>
            <person name="Chong C.S."/>
        </authorList>
    </citation>
    <scope>NUCLEOTIDE SEQUENCE [LARGE SCALE GENOMIC DNA]</scope>
    <source>
        <strain evidence="3 4">KMM 6058</strain>
    </source>
</reference>
<dbReference type="Pfam" id="PF23571">
    <property type="entry name" value="GH3_M"/>
    <property type="match status" value="1"/>
</dbReference>
<dbReference type="InterPro" id="IPR004993">
    <property type="entry name" value="GH3"/>
</dbReference>
<dbReference type="AlphaFoldDB" id="A0A150XXE7"/>
<accession>A0A150XXE7</accession>